<keyword evidence="3" id="KW-0460">Magnesium</keyword>
<gene>
    <name evidence="6" type="ORF">F6J89_28665</name>
</gene>
<keyword evidence="4" id="KW-0456">Lyase</keyword>
<evidence type="ECO:0000256" key="1">
    <source>
        <dbReference type="ARBA" id="ARBA00001946"/>
    </source>
</evidence>
<dbReference type="PRINTS" id="PR00095">
    <property type="entry name" value="ANTSNTHASEI"/>
</dbReference>
<dbReference type="SUPFAM" id="SSF56322">
    <property type="entry name" value="ADC synthase"/>
    <property type="match status" value="1"/>
</dbReference>
<organism evidence="6">
    <name type="scientific">Symploca sp. SIO1C4</name>
    <dbReference type="NCBI Taxonomy" id="2607765"/>
    <lineage>
        <taxon>Bacteria</taxon>
        <taxon>Bacillati</taxon>
        <taxon>Cyanobacteriota</taxon>
        <taxon>Cyanophyceae</taxon>
        <taxon>Coleofasciculales</taxon>
        <taxon>Coleofasciculaceae</taxon>
        <taxon>Symploca</taxon>
    </lineage>
</organism>
<reference evidence="6" key="1">
    <citation type="submission" date="2019-11" db="EMBL/GenBank/DDBJ databases">
        <title>Genomic insights into an expanded diversity of filamentous marine cyanobacteria reveals the extraordinary biosynthetic potential of Moorea and Okeania.</title>
        <authorList>
            <person name="Ferreira Leao T."/>
            <person name="Wang M."/>
            <person name="Moss N."/>
            <person name="Da Silva R."/>
            <person name="Sanders J."/>
            <person name="Nurk S."/>
            <person name="Gurevich A."/>
            <person name="Humphrey G."/>
            <person name="Reher R."/>
            <person name="Zhu Q."/>
            <person name="Belda-Ferre P."/>
            <person name="Glukhov E."/>
            <person name="Rex R."/>
            <person name="Dorrestein P.C."/>
            <person name="Knight R."/>
            <person name="Pevzner P."/>
            <person name="Gerwick W.H."/>
            <person name="Gerwick L."/>
        </authorList>
    </citation>
    <scope>NUCLEOTIDE SEQUENCE</scope>
    <source>
        <strain evidence="6">SIO1C4</strain>
    </source>
</reference>
<dbReference type="Gene3D" id="3.60.120.10">
    <property type="entry name" value="Anthranilate synthase"/>
    <property type="match status" value="1"/>
</dbReference>
<dbReference type="AlphaFoldDB" id="A0A6B3NM72"/>
<feature type="domain" description="Chorismate-utilising enzyme C-terminal" evidence="5">
    <location>
        <begin position="176"/>
        <end position="430"/>
    </location>
</feature>
<dbReference type="GO" id="GO:0016833">
    <property type="term" value="F:oxo-acid-lyase activity"/>
    <property type="evidence" value="ECO:0007669"/>
    <property type="project" value="InterPro"/>
</dbReference>
<dbReference type="InterPro" id="IPR005801">
    <property type="entry name" value="ADC_synthase"/>
</dbReference>
<proteinExistence type="predicted"/>
<dbReference type="NCBIfam" id="TIGR03494">
    <property type="entry name" value="salicyl_syn"/>
    <property type="match status" value="1"/>
</dbReference>
<dbReference type="Pfam" id="PF00425">
    <property type="entry name" value="Chorismate_bind"/>
    <property type="match status" value="1"/>
</dbReference>
<evidence type="ECO:0000259" key="5">
    <source>
        <dbReference type="Pfam" id="PF00425"/>
    </source>
</evidence>
<accession>A0A6B3NM72</accession>
<dbReference type="InterPro" id="IPR019996">
    <property type="entry name" value="Salicylate_synthase"/>
</dbReference>
<dbReference type="PANTHER" id="PTHR11236:SF48">
    <property type="entry name" value="ISOCHORISMATE SYNTHASE MENF"/>
    <property type="match status" value="1"/>
</dbReference>
<evidence type="ECO:0000256" key="3">
    <source>
        <dbReference type="ARBA" id="ARBA00022842"/>
    </source>
</evidence>
<protein>
    <submittedName>
        <fullName evidence="6">Salicylate synthase</fullName>
    </submittedName>
</protein>
<comment type="cofactor">
    <cofactor evidence="1">
        <name>Mg(2+)</name>
        <dbReference type="ChEBI" id="CHEBI:18420"/>
    </cofactor>
</comment>
<dbReference type="InterPro" id="IPR015890">
    <property type="entry name" value="Chorismate_C"/>
</dbReference>
<keyword evidence="2" id="KW-0479">Metal-binding</keyword>
<dbReference type="GO" id="GO:0046872">
    <property type="term" value="F:metal ion binding"/>
    <property type="evidence" value="ECO:0007669"/>
    <property type="project" value="UniProtKB-KW"/>
</dbReference>
<name>A0A6B3NM72_9CYAN</name>
<dbReference type="PANTHER" id="PTHR11236">
    <property type="entry name" value="AMINOBENZOATE/ANTHRANILATE SYNTHASE"/>
    <property type="match status" value="1"/>
</dbReference>
<evidence type="ECO:0000313" key="6">
    <source>
        <dbReference type="EMBL" id="NER31482.1"/>
    </source>
</evidence>
<evidence type="ECO:0000256" key="2">
    <source>
        <dbReference type="ARBA" id="ARBA00022723"/>
    </source>
</evidence>
<dbReference type="GO" id="GO:0000162">
    <property type="term" value="P:L-tryptophan biosynthetic process"/>
    <property type="evidence" value="ECO:0007669"/>
    <property type="project" value="TreeGrafter"/>
</dbReference>
<sequence length="442" mass="49396">MVVALKSTPTIKYQETFLTGRRNPIVVLQNLLQDGVFSNYVMYEGKGEVRIAGNELAKVSVNQACVSLKGIGNSYSEPVSDPFQQVDNLLASLPIENWTAYGYVGFDIAGFYSAYSKAIEQELLYFLIPETELRFTEDGVYVRSTRSLDRIRKTLLIDHQIPDYRSASIEFNFADRDMYQSRIETLIEAIKNDELQKAIISRPLKFTGDLDLLGTYVVGAKVNNSARSYCLNIGDVRAVGFSPETLMEVDQYRSVVTNPLAGTRPRGENQQEDKRLNDELFNNAKEVKEHALSVWLAQSEISSICLPGTVQIFNFMEVKKYRTVQHLSSRVGGVLKPGNTSWDALKVLFPGITVSGIDKQQALEWIERLEDEPRGIYAGGIGWIDSSGTADIAISLRSVYQYGNNIYLNAGAGIIAESIPQKEYIESVNKMNTMLTNVVLKS</sequence>
<dbReference type="InterPro" id="IPR019999">
    <property type="entry name" value="Anth_synth_I-like"/>
</dbReference>
<evidence type="ECO:0000256" key="4">
    <source>
        <dbReference type="ARBA" id="ARBA00023239"/>
    </source>
</evidence>
<dbReference type="EMBL" id="JAAHFQ010000832">
    <property type="protein sequence ID" value="NER31482.1"/>
    <property type="molecule type" value="Genomic_DNA"/>
</dbReference>
<dbReference type="GO" id="GO:0008909">
    <property type="term" value="F:isochorismate synthase activity"/>
    <property type="evidence" value="ECO:0007669"/>
    <property type="project" value="InterPro"/>
</dbReference>
<comment type="caution">
    <text evidence="6">The sequence shown here is derived from an EMBL/GenBank/DDBJ whole genome shotgun (WGS) entry which is preliminary data.</text>
</comment>